<gene>
    <name evidence="8" type="ORF">LHA35_14440</name>
</gene>
<dbReference type="PANTHER" id="PTHR43303:SF4">
    <property type="entry name" value="NADPH DEHYDROGENASE C23G7.10C-RELATED"/>
    <property type="match status" value="1"/>
</dbReference>
<feature type="region of interest" description="Disordered" evidence="6">
    <location>
        <begin position="354"/>
        <end position="373"/>
    </location>
</feature>
<dbReference type="AlphaFoldDB" id="A0A9X1IFV4"/>
<dbReference type="SUPFAM" id="SSF51395">
    <property type="entry name" value="FMN-linked oxidoreductases"/>
    <property type="match status" value="1"/>
</dbReference>
<evidence type="ECO:0000256" key="3">
    <source>
        <dbReference type="ARBA" id="ARBA00022643"/>
    </source>
</evidence>
<name>A0A9X1IFV4_9PROT</name>
<proteinExistence type="predicted"/>
<protein>
    <submittedName>
        <fullName evidence="8">NADH:flavin oxidoreductase/NADH oxidase</fullName>
    </submittedName>
</protein>
<dbReference type="Gene3D" id="3.20.20.70">
    <property type="entry name" value="Aldolase class I"/>
    <property type="match status" value="1"/>
</dbReference>
<evidence type="ECO:0000256" key="5">
    <source>
        <dbReference type="ARBA" id="ARBA00023002"/>
    </source>
</evidence>
<keyword evidence="9" id="KW-1185">Reference proteome</keyword>
<comment type="cofactor">
    <cofactor evidence="1">
        <name>FMN</name>
        <dbReference type="ChEBI" id="CHEBI:58210"/>
    </cofactor>
</comment>
<accession>A0A9X1IFV4</accession>
<organism evidence="8 9">
    <name type="scientific">Roseicella aerolata</name>
    <dbReference type="NCBI Taxonomy" id="2883479"/>
    <lineage>
        <taxon>Bacteria</taxon>
        <taxon>Pseudomonadati</taxon>
        <taxon>Pseudomonadota</taxon>
        <taxon>Alphaproteobacteria</taxon>
        <taxon>Acetobacterales</taxon>
        <taxon>Roseomonadaceae</taxon>
        <taxon>Roseicella</taxon>
    </lineage>
</organism>
<sequence>MSALLFAPYTMRDLRLVNRIVVSPMAQYSATPEGHATPWHLMHVGNLCVSGAGLVIMEATAVEPRGRVSPRCLGLWTDAQAEALRPVLAFCRAHGTAALGIQLAHAGRKGSVARPWEGQETVAPADGGWQPVSSCDLAYPGRPAPHPLSVEELAGMKEAFVAAARRADALGFDLIELHAAHGYLLNSFLSPLANRRNDAYGGDLPGRMRYPLEVFAAIRAVWPPGKPLGVRISATDWVEGGWTGDDSLAFARALKALGCDYVTASSGGISPSQTISPGPGYQVPYARRIQQEAGMPAMAVGLLHDPDLAEQVLQDGAAELIALGRGMMWEPRWPWHAAETLGASAPFPPQYARSHPSMRFGDPAKPFLERPAG</sequence>
<dbReference type="GO" id="GO:0050661">
    <property type="term" value="F:NADP binding"/>
    <property type="evidence" value="ECO:0007669"/>
    <property type="project" value="InterPro"/>
</dbReference>
<evidence type="ECO:0000256" key="2">
    <source>
        <dbReference type="ARBA" id="ARBA00022630"/>
    </source>
</evidence>
<dbReference type="GO" id="GO:0003959">
    <property type="term" value="F:NADPH dehydrogenase activity"/>
    <property type="evidence" value="ECO:0007669"/>
    <property type="project" value="InterPro"/>
</dbReference>
<evidence type="ECO:0000256" key="6">
    <source>
        <dbReference type="SAM" id="MobiDB-lite"/>
    </source>
</evidence>
<dbReference type="PANTHER" id="PTHR43303">
    <property type="entry name" value="NADPH DEHYDROGENASE C23G7.10C-RELATED"/>
    <property type="match status" value="1"/>
</dbReference>
<comment type="caution">
    <text evidence="8">The sequence shown here is derived from an EMBL/GenBank/DDBJ whole genome shotgun (WGS) entry which is preliminary data.</text>
</comment>
<dbReference type="CDD" id="cd02932">
    <property type="entry name" value="OYE_YqiM_FMN"/>
    <property type="match status" value="1"/>
</dbReference>
<evidence type="ECO:0000313" key="9">
    <source>
        <dbReference type="Proteomes" id="UP001139311"/>
    </source>
</evidence>
<keyword evidence="2" id="KW-0285">Flavoprotein</keyword>
<evidence type="ECO:0000313" key="8">
    <source>
        <dbReference type="EMBL" id="MCB4822933.1"/>
    </source>
</evidence>
<dbReference type="InterPro" id="IPR013785">
    <property type="entry name" value="Aldolase_TIM"/>
</dbReference>
<dbReference type="Proteomes" id="UP001139311">
    <property type="component" value="Unassembled WGS sequence"/>
</dbReference>
<feature type="domain" description="NADH:flavin oxidoreductase/NADH oxidase N-terminal" evidence="7">
    <location>
        <begin position="5"/>
        <end position="340"/>
    </location>
</feature>
<evidence type="ECO:0000259" key="7">
    <source>
        <dbReference type="Pfam" id="PF00724"/>
    </source>
</evidence>
<dbReference type="RefSeq" id="WP_226608980.1">
    <property type="nucleotide sequence ID" value="NZ_JAJAQI010000020.1"/>
</dbReference>
<reference evidence="8" key="1">
    <citation type="submission" date="2021-10" db="EMBL/GenBank/DDBJ databases">
        <title>Roseicella aerolatum sp. nov., isolated from aerosols of e-waste dismantling site.</title>
        <authorList>
            <person name="Qin T."/>
        </authorList>
    </citation>
    <scope>NUCLEOTIDE SEQUENCE</scope>
    <source>
        <strain evidence="8">GB24</strain>
    </source>
</reference>
<dbReference type="EMBL" id="JAJAQI010000020">
    <property type="protein sequence ID" value="MCB4822933.1"/>
    <property type="molecule type" value="Genomic_DNA"/>
</dbReference>
<dbReference type="InterPro" id="IPR044152">
    <property type="entry name" value="YqjM-like"/>
</dbReference>
<keyword evidence="5" id="KW-0560">Oxidoreductase</keyword>
<dbReference type="InterPro" id="IPR001155">
    <property type="entry name" value="OxRdtase_FMN_N"/>
</dbReference>
<dbReference type="GO" id="GO:0010181">
    <property type="term" value="F:FMN binding"/>
    <property type="evidence" value="ECO:0007669"/>
    <property type="project" value="InterPro"/>
</dbReference>
<dbReference type="Pfam" id="PF00724">
    <property type="entry name" value="Oxidored_FMN"/>
    <property type="match status" value="1"/>
</dbReference>
<evidence type="ECO:0000256" key="4">
    <source>
        <dbReference type="ARBA" id="ARBA00022857"/>
    </source>
</evidence>
<evidence type="ECO:0000256" key="1">
    <source>
        <dbReference type="ARBA" id="ARBA00001917"/>
    </source>
</evidence>
<keyword evidence="4" id="KW-0521">NADP</keyword>
<keyword evidence="3" id="KW-0288">FMN</keyword>